<dbReference type="OrthoDB" id="2754613at2759"/>
<dbReference type="AlphaFoldDB" id="A0A4Q9ME65"/>
<protein>
    <submittedName>
        <fullName evidence="1">Uncharacterized protein</fullName>
    </submittedName>
</protein>
<sequence>MAATPIAAALPRRSHKAYSDVWQTLLESEGLYSFCADVHTSAEEYCKWAESTKGRRANLLARFVDMHNYPPWKAYLGDEWHAGTMMERARAFLTVYAQVSSSATMPGQKMNYDSLTCVRYDLYGLISEFCPHARANKVVRDDWFTQLDKHCQYLRVTLNIPAAPKEDKLYYGKDEMLLLAETALANSIHMNNTLQHIVLWTMIFYTAGRPGSYLSTAYYKDWYILYEDILLIRSEEDPTTFGVDLRVRSWKGGHGAKQFTKHFRMSPVQTGEECLFDLALLIALLALRRGALRDHTTLDELLNGREREIRWKEDVRKDPFFARGASRGMSTDPKRPMHYENMRHFLLRVAQLAGLGKNAKIYHFRRAGVTAMLRVLGSELTKMMVNHRQESSTLFQHYAFNDTQVDLTAMRLYGKQSEACGFTAQDAPAMLRYAGAIISPGPVPTKGGDEALIPLSFDQALVLSEELQVLHMQKLKLRHILASQTLMIEDVLAVMDHLLPQEIEFLRQYGDKSATPDDENEGLPGLGALHALYDHILVRAKRHLANMRARYAAQQQSDAFARARPPTLDELEVRAQANEGYGPILRVLRLLAAEGEDEENYGEAESEHEGEGQMVVIEPEVPTSTPTQRSKDVRSRFMQAIVSYEDEFLSKGPQPCGACAILGVVYPDGQPTMYDSLEKVKRHCSRKHPVVVLDHRGARELEAQNTARIIAQTWGSWRV</sequence>
<dbReference type="Pfam" id="PF11917">
    <property type="entry name" value="DUF3435"/>
    <property type="match status" value="1"/>
</dbReference>
<evidence type="ECO:0000313" key="1">
    <source>
        <dbReference type="EMBL" id="TBU24136.1"/>
    </source>
</evidence>
<gene>
    <name evidence="1" type="ORF">BD311DRAFT_868312</name>
</gene>
<accession>A0A4Q9ME65</accession>
<proteinExistence type="predicted"/>
<organism evidence="1">
    <name type="scientific">Dichomitus squalens</name>
    <dbReference type="NCBI Taxonomy" id="114155"/>
    <lineage>
        <taxon>Eukaryota</taxon>
        <taxon>Fungi</taxon>
        <taxon>Dikarya</taxon>
        <taxon>Basidiomycota</taxon>
        <taxon>Agaricomycotina</taxon>
        <taxon>Agaricomycetes</taxon>
        <taxon>Polyporales</taxon>
        <taxon>Polyporaceae</taxon>
        <taxon>Dichomitus</taxon>
    </lineage>
</organism>
<reference evidence="1" key="1">
    <citation type="submission" date="2019-01" db="EMBL/GenBank/DDBJ databases">
        <title>Draft genome sequences of three monokaryotic isolates of the white-rot basidiomycete fungus Dichomitus squalens.</title>
        <authorList>
            <consortium name="DOE Joint Genome Institute"/>
            <person name="Lopez S.C."/>
            <person name="Andreopoulos B."/>
            <person name="Pangilinan J."/>
            <person name="Lipzen A."/>
            <person name="Riley R."/>
            <person name="Ahrendt S."/>
            <person name="Ng V."/>
            <person name="Barry K."/>
            <person name="Daum C."/>
            <person name="Grigoriev I.V."/>
            <person name="Hilden K.S."/>
            <person name="Makela M.R."/>
            <person name="de Vries R.P."/>
        </authorList>
    </citation>
    <scope>NUCLEOTIDE SEQUENCE [LARGE SCALE GENOMIC DNA]</scope>
    <source>
        <strain evidence="1">OM18370.1</strain>
    </source>
</reference>
<dbReference type="PANTHER" id="PTHR37535">
    <property type="entry name" value="FLUG DOMAIN PROTEIN"/>
    <property type="match status" value="1"/>
</dbReference>
<dbReference type="Proteomes" id="UP000292957">
    <property type="component" value="Unassembled WGS sequence"/>
</dbReference>
<dbReference type="EMBL" id="ML143486">
    <property type="protein sequence ID" value="TBU24136.1"/>
    <property type="molecule type" value="Genomic_DNA"/>
</dbReference>
<dbReference type="PANTHER" id="PTHR37535:SF3">
    <property type="entry name" value="FLUG DOMAIN-CONTAINING PROTEIN"/>
    <property type="match status" value="1"/>
</dbReference>
<dbReference type="InterPro" id="IPR021842">
    <property type="entry name" value="DUF3435"/>
</dbReference>
<name>A0A4Q9ME65_9APHY</name>